<name>A0A521E2F7_9BACL</name>
<dbReference type="OrthoDB" id="2353288at2"/>
<protein>
    <submittedName>
        <fullName evidence="1">Uncharacterized protein</fullName>
    </submittedName>
</protein>
<evidence type="ECO:0000313" key="1">
    <source>
        <dbReference type="EMBL" id="SMO78005.1"/>
    </source>
</evidence>
<dbReference type="InterPro" id="IPR036289">
    <property type="entry name" value="YfhH"/>
</dbReference>
<gene>
    <name evidence="1" type="ORF">SAMN06264849_107136</name>
</gene>
<dbReference type="Gene3D" id="1.10.287.880">
    <property type="entry name" value="Hypothetical protein YfhH domain"/>
    <property type="match status" value="1"/>
</dbReference>
<organism evidence="1 2">
    <name type="scientific">Melghirimyces algeriensis</name>
    <dbReference type="NCBI Taxonomy" id="910412"/>
    <lineage>
        <taxon>Bacteria</taxon>
        <taxon>Bacillati</taxon>
        <taxon>Bacillota</taxon>
        <taxon>Bacilli</taxon>
        <taxon>Bacillales</taxon>
        <taxon>Thermoactinomycetaceae</taxon>
        <taxon>Melghirimyces</taxon>
    </lineage>
</organism>
<dbReference type="Gene3D" id="2.30.30.340">
    <property type="entry name" value="Hypothetical protein YfhH like domains"/>
    <property type="match status" value="1"/>
</dbReference>
<dbReference type="SUPFAM" id="SSF101697">
    <property type="entry name" value="Hypothetical protein YfhH"/>
    <property type="match status" value="1"/>
</dbReference>
<sequence length="104" mass="12440">MKHYSQMTHDELHEEIRNLEKEELRARRTSMPFEEAVIRQKIHFAKSYLMDPDTILPGKWYEVEGEERLFQVDRLNGVMAWGRWENETHSSAVPIGSMKRVRQP</sequence>
<proteinExistence type="predicted"/>
<dbReference type="RefSeq" id="WP_142505941.1">
    <property type="nucleotide sequence ID" value="NZ_FXTI01000007.1"/>
</dbReference>
<dbReference type="Pfam" id="PF08838">
    <property type="entry name" value="DUF1811"/>
    <property type="match status" value="1"/>
</dbReference>
<dbReference type="EMBL" id="FXTI01000007">
    <property type="protein sequence ID" value="SMO78005.1"/>
    <property type="molecule type" value="Genomic_DNA"/>
</dbReference>
<dbReference type="Proteomes" id="UP000315636">
    <property type="component" value="Unassembled WGS sequence"/>
</dbReference>
<accession>A0A521E2F7</accession>
<dbReference type="AlphaFoldDB" id="A0A521E2F7"/>
<evidence type="ECO:0000313" key="2">
    <source>
        <dbReference type="Proteomes" id="UP000315636"/>
    </source>
</evidence>
<keyword evidence="2" id="KW-1185">Reference proteome</keyword>
<dbReference type="InterPro" id="IPR014938">
    <property type="entry name" value="YfhH-like"/>
</dbReference>
<reference evidence="1 2" key="1">
    <citation type="submission" date="2017-05" db="EMBL/GenBank/DDBJ databases">
        <authorList>
            <person name="Varghese N."/>
            <person name="Submissions S."/>
        </authorList>
    </citation>
    <scope>NUCLEOTIDE SEQUENCE [LARGE SCALE GENOMIC DNA]</scope>
    <source>
        <strain evidence="1 2">DSM 45474</strain>
    </source>
</reference>